<dbReference type="InterPro" id="IPR047057">
    <property type="entry name" value="MerR_fam"/>
</dbReference>
<dbReference type="InterPro" id="IPR009061">
    <property type="entry name" value="DNA-bd_dom_put_sf"/>
</dbReference>
<keyword evidence="1" id="KW-0238">DNA-binding</keyword>
<gene>
    <name evidence="3" type="ORF">O0S09_00675</name>
</gene>
<evidence type="ECO:0000313" key="3">
    <source>
        <dbReference type="EMBL" id="MCZ0861769.1"/>
    </source>
</evidence>
<dbReference type="InterPro" id="IPR029442">
    <property type="entry name" value="GyrI-like"/>
</dbReference>
<dbReference type="InterPro" id="IPR011256">
    <property type="entry name" value="Reg_factor_effector_dom_sf"/>
</dbReference>
<organism evidence="3 4">
    <name type="scientific">Methanocorpusculum vombati</name>
    <dbReference type="NCBI Taxonomy" id="3002864"/>
    <lineage>
        <taxon>Archaea</taxon>
        <taxon>Methanobacteriati</taxon>
        <taxon>Methanobacteriota</taxon>
        <taxon>Stenosarchaea group</taxon>
        <taxon>Methanomicrobia</taxon>
        <taxon>Methanomicrobiales</taxon>
        <taxon>Methanocorpusculaceae</taxon>
        <taxon>Methanocorpusculum</taxon>
    </lineage>
</organism>
<proteinExistence type="predicted"/>
<dbReference type="Proteomes" id="UP001141336">
    <property type="component" value="Unassembled WGS sequence"/>
</dbReference>
<dbReference type="PROSITE" id="PS50937">
    <property type="entry name" value="HTH_MERR_2"/>
    <property type="match status" value="1"/>
</dbReference>
<evidence type="ECO:0000313" key="4">
    <source>
        <dbReference type="Proteomes" id="UP001141336"/>
    </source>
</evidence>
<dbReference type="SUPFAM" id="SSF55136">
    <property type="entry name" value="Probable bacterial effector-binding domain"/>
    <property type="match status" value="1"/>
</dbReference>
<dbReference type="InterPro" id="IPR000551">
    <property type="entry name" value="MerR-type_HTH_dom"/>
</dbReference>
<evidence type="ECO:0000259" key="2">
    <source>
        <dbReference type="PROSITE" id="PS50937"/>
    </source>
</evidence>
<dbReference type="SMART" id="SM00422">
    <property type="entry name" value="HTH_MERR"/>
    <property type="match status" value="1"/>
</dbReference>
<comment type="caution">
    <text evidence="3">The sequence shown here is derived from an EMBL/GenBank/DDBJ whole genome shotgun (WGS) entry which is preliminary data.</text>
</comment>
<dbReference type="SMART" id="SM00871">
    <property type="entry name" value="AraC_E_bind"/>
    <property type="match status" value="1"/>
</dbReference>
<dbReference type="EMBL" id="JAPTGC010000001">
    <property type="protein sequence ID" value="MCZ0861769.1"/>
    <property type="molecule type" value="Genomic_DNA"/>
</dbReference>
<keyword evidence="4" id="KW-1185">Reference proteome</keyword>
<dbReference type="Pfam" id="PF06445">
    <property type="entry name" value="GyrI-like"/>
    <property type="match status" value="1"/>
</dbReference>
<sequence>MFRIGDFSRLSKTTIKTLRYYDEEGLLKPQRVDFVTNYRYYTTEQLVQLHDIQSFRQAGLSVAEIKAIRSGRDAAEILLRRKAELETDLAHTQHQLSCIEFILSGRGTESAMTYSAIIKEIPEYIVFSKKACIPTYETCMELFPAIGKAVAEANPHLKCVTPDYCFRVDLDREYRDHDINIEYCQAVEEKGVDVGDIIFKTIPAVTVVSVMHKGAYEHLGQAYAYVFKWIEENGFETTDEPPRESYIDGIWNKEDVADWLTEIQVPILKK</sequence>
<protein>
    <submittedName>
        <fullName evidence="3">MerR family transcriptional regulator</fullName>
    </submittedName>
</protein>
<dbReference type="SUPFAM" id="SSF46955">
    <property type="entry name" value="Putative DNA-binding domain"/>
    <property type="match status" value="1"/>
</dbReference>
<dbReference type="Gene3D" id="3.20.80.10">
    <property type="entry name" value="Regulatory factor, effector binding domain"/>
    <property type="match status" value="1"/>
</dbReference>
<dbReference type="CDD" id="cd01107">
    <property type="entry name" value="HTH_BmrR"/>
    <property type="match status" value="1"/>
</dbReference>
<accession>A0ABT4IK56</accession>
<dbReference type="RefSeq" id="WP_268921951.1">
    <property type="nucleotide sequence ID" value="NZ_JAPTGC010000001.1"/>
</dbReference>
<dbReference type="PANTHER" id="PTHR30204:SF97">
    <property type="entry name" value="MERR FAMILY REGULATORY PROTEIN"/>
    <property type="match status" value="1"/>
</dbReference>
<dbReference type="Gene3D" id="1.10.1660.10">
    <property type="match status" value="1"/>
</dbReference>
<feature type="domain" description="HTH merR-type" evidence="2">
    <location>
        <begin position="1"/>
        <end position="71"/>
    </location>
</feature>
<reference evidence="3" key="1">
    <citation type="submission" date="2022-12" db="EMBL/GenBank/DDBJ databases">
        <title>Isolation and characterisation of novel Methanocorpusculum spp. from native Australian herbivores indicates the genus is ancestrally host-associated.</title>
        <authorList>
            <person name="Volmer J.G."/>
            <person name="Soo R.M."/>
            <person name="Evans P.N."/>
            <person name="Hoedt E.C."/>
            <person name="Astorga Alsina A.L."/>
            <person name="Woodcroft B.J."/>
            <person name="Tyson G.W."/>
            <person name="Hugenholtz P."/>
            <person name="Morrison M."/>
        </authorList>
    </citation>
    <scope>NUCLEOTIDE SEQUENCE</scope>
    <source>
        <strain evidence="3">CW153</strain>
    </source>
</reference>
<dbReference type="Pfam" id="PF13411">
    <property type="entry name" value="MerR_1"/>
    <property type="match status" value="1"/>
</dbReference>
<evidence type="ECO:0000256" key="1">
    <source>
        <dbReference type="ARBA" id="ARBA00023125"/>
    </source>
</evidence>
<dbReference type="PANTHER" id="PTHR30204">
    <property type="entry name" value="REDOX-CYCLING DRUG-SENSING TRANSCRIPTIONAL ACTIVATOR SOXR"/>
    <property type="match status" value="1"/>
</dbReference>
<name>A0ABT4IK56_9EURY</name>
<dbReference type="InterPro" id="IPR010499">
    <property type="entry name" value="AraC_E-bd"/>
</dbReference>